<evidence type="ECO:0000256" key="3">
    <source>
        <dbReference type="ARBA" id="ARBA00023015"/>
    </source>
</evidence>
<keyword evidence="3" id="KW-0805">Transcription regulation</keyword>
<dbReference type="InterPro" id="IPR000524">
    <property type="entry name" value="Tscrpt_reg_HTH_GntR"/>
</dbReference>
<dbReference type="EMBL" id="OMOR01000001">
    <property type="protein sequence ID" value="SPH21306.1"/>
    <property type="molecule type" value="Genomic_DNA"/>
</dbReference>
<feature type="domain" description="HTH gntR-type" evidence="6">
    <location>
        <begin position="14"/>
        <end position="82"/>
    </location>
</feature>
<organism evidence="7 8">
    <name type="scientific">Ascidiaceihabitans donghaensis</name>
    <dbReference type="NCBI Taxonomy" id="1510460"/>
    <lineage>
        <taxon>Bacteria</taxon>
        <taxon>Pseudomonadati</taxon>
        <taxon>Pseudomonadota</taxon>
        <taxon>Alphaproteobacteria</taxon>
        <taxon>Rhodobacterales</taxon>
        <taxon>Paracoccaceae</taxon>
        <taxon>Ascidiaceihabitans</taxon>
    </lineage>
</organism>
<dbReference type="Gene3D" id="3.40.640.10">
    <property type="entry name" value="Type I PLP-dependent aspartate aminotransferase-like (Major domain)"/>
    <property type="match status" value="1"/>
</dbReference>
<dbReference type="PROSITE" id="PS50949">
    <property type="entry name" value="HTH_GNTR"/>
    <property type="match status" value="1"/>
</dbReference>
<accession>A0A2R8BE06</accession>
<proteinExistence type="inferred from homology"/>
<dbReference type="GO" id="GO:0030170">
    <property type="term" value="F:pyridoxal phosphate binding"/>
    <property type="evidence" value="ECO:0007669"/>
    <property type="project" value="InterPro"/>
</dbReference>
<dbReference type="InterPro" id="IPR036388">
    <property type="entry name" value="WH-like_DNA-bd_sf"/>
</dbReference>
<evidence type="ECO:0000313" key="7">
    <source>
        <dbReference type="EMBL" id="SPH21306.1"/>
    </source>
</evidence>
<dbReference type="Gene3D" id="1.10.10.10">
    <property type="entry name" value="Winged helix-like DNA-binding domain superfamily/Winged helix DNA-binding domain"/>
    <property type="match status" value="1"/>
</dbReference>
<evidence type="ECO:0000256" key="2">
    <source>
        <dbReference type="ARBA" id="ARBA00022898"/>
    </source>
</evidence>
<dbReference type="SUPFAM" id="SSF53383">
    <property type="entry name" value="PLP-dependent transferases"/>
    <property type="match status" value="1"/>
</dbReference>
<protein>
    <submittedName>
        <fullName evidence="7">2-aminoadipate transaminase</fullName>
        <ecNumber evidence="7">2.6.1.39</ecNumber>
    </submittedName>
</protein>
<keyword evidence="4" id="KW-0238">DNA-binding</keyword>
<dbReference type="PANTHER" id="PTHR46577">
    <property type="entry name" value="HTH-TYPE TRANSCRIPTIONAL REGULATORY PROTEIN GABR"/>
    <property type="match status" value="1"/>
</dbReference>
<dbReference type="InterPro" id="IPR015424">
    <property type="entry name" value="PyrdxlP-dep_Trfase"/>
</dbReference>
<comment type="similarity">
    <text evidence="1">In the C-terminal section; belongs to the class-I pyridoxal-phosphate-dependent aminotransferase family.</text>
</comment>
<dbReference type="GO" id="GO:0047536">
    <property type="term" value="F:2-aminoadipate transaminase activity"/>
    <property type="evidence" value="ECO:0007669"/>
    <property type="project" value="UniProtKB-EC"/>
</dbReference>
<dbReference type="Pfam" id="PF00155">
    <property type="entry name" value="Aminotran_1_2"/>
    <property type="match status" value="1"/>
</dbReference>
<dbReference type="InterPro" id="IPR051446">
    <property type="entry name" value="HTH_trans_reg/aminotransferase"/>
</dbReference>
<reference evidence="7 8" key="1">
    <citation type="submission" date="2018-03" db="EMBL/GenBank/DDBJ databases">
        <authorList>
            <person name="Keele B.F."/>
        </authorList>
    </citation>
    <scope>NUCLEOTIDE SEQUENCE [LARGE SCALE GENOMIC DNA]</scope>
    <source>
        <strain evidence="7 8">CECT 8599</strain>
    </source>
</reference>
<keyword evidence="8" id="KW-1185">Reference proteome</keyword>
<gene>
    <name evidence="7" type="primary">lysN</name>
    <name evidence="7" type="ORF">ASD8599_02058</name>
</gene>
<keyword evidence="7" id="KW-0808">Transferase</keyword>
<name>A0A2R8BE06_9RHOB</name>
<dbReference type="InterPro" id="IPR036390">
    <property type="entry name" value="WH_DNA-bd_sf"/>
</dbReference>
<dbReference type="CDD" id="cd00609">
    <property type="entry name" value="AAT_like"/>
    <property type="match status" value="1"/>
</dbReference>
<evidence type="ECO:0000259" key="6">
    <source>
        <dbReference type="PROSITE" id="PS50949"/>
    </source>
</evidence>
<dbReference type="SMART" id="SM00345">
    <property type="entry name" value="HTH_GNTR"/>
    <property type="match status" value="1"/>
</dbReference>
<evidence type="ECO:0000256" key="5">
    <source>
        <dbReference type="ARBA" id="ARBA00023163"/>
    </source>
</evidence>
<dbReference type="InterPro" id="IPR015421">
    <property type="entry name" value="PyrdxlP-dep_Trfase_major"/>
</dbReference>
<dbReference type="CDD" id="cd07377">
    <property type="entry name" value="WHTH_GntR"/>
    <property type="match status" value="1"/>
</dbReference>
<dbReference type="OrthoDB" id="9804020at2"/>
<evidence type="ECO:0000256" key="4">
    <source>
        <dbReference type="ARBA" id="ARBA00023125"/>
    </source>
</evidence>
<evidence type="ECO:0000256" key="1">
    <source>
        <dbReference type="ARBA" id="ARBA00005384"/>
    </source>
</evidence>
<dbReference type="AlphaFoldDB" id="A0A2R8BE06"/>
<dbReference type="PANTHER" id="PTHR46577:SF1">
    <property type="entry name" value="HTH-TYPE TRANSCRIPTIONAL REGULATORY PROTEIN GABR"/>
    <property type="match status" value="1"/>
</dbReference>
<dbReference type="InterPro" id="IPR004839">
    <property type="entry name" value="Aminotransferase_I/II_large"/>
</dbReference>
<sequence>MDTIWQPELEIGAGPKYKAVAKAIRDGVATGDLNEGTKLPPVRDLAWKLGITPGTVARAYTILTDEGMLTAEVGRGTYVAKARRDPMHPCGQDGGLDMPLEVDSTLHNSEAQTWQVNLISPHLPSVGQAPLIRNLLADIAYDPPSGVMHYPTRHSSLPARKAAAQWIASPPLGAVTAEDVVLAHGGQNAILLVFQTLLSGRKPVILVEELSYPGFRRAAELLRAHVVPVAMDEYGLIPDALDAAAKAHGAQIVCTSPEVHNPTCGFCPENRRRALVDVARKHDLQIMEDDCYRMGTARAPSYRILAPERSWYVTSISKTLTPALRIGLAVAPEGQSARLRRASEHSFFGLATPMMDLCAKLLTHKSLDALVTQVRKTNNSYVQAAVNILGGFDLKWQQDVPFLWLHLPEGWRAGAFAQAAEAQGVRIRIAEEYACRDARAPHAIRFAINAGVTLESFEAAIGRLRDLLDNPQDQIGV</sequence>
<dbReference type="EC" id="2.6.1.39" evidence="7"/>
<keyword evidence="2" id="KW-0663">Pyridoxal phosphate</keyword>
<dbReference type="RefSeq" id="WP_108828398.1">
    <property type="nucleotide sequence ID" value="NZ_OMOR01000001.1"/>
</dbReference>
<dbReference type="GO" id="GO:0003700">
    <property type="term" value="F:DNA-binding transcription factor activity"/>
    <property type="evidence" value="ECO:0007669"/>
    <property type="project" value="InterPro"/>
</dbReference>
<dbReference type="Pfam" id="PF00392">
    <property type="entry name" value="GntR"/>
    <property type="match status" value="1"/>
</dbReference>
<keyword evidence="5" id="KW-0804">Transcription</keyword>
<dbReference type="SUPFAM" id="SSF46785">
    <property type="entry name" value="Winged helix' DNA-binding domain"/>
    <property type="match status" value="1"/>
</dbReference>
<dbReference type="Proteomes" id="UP000244880">
    <property type="component" value="Unassembled WGS sequence"/>
</dbReference>
<dbReference type="GO" id="GO:0003677">
    <property type="term" value="F:DNA binding"/>
    <property type="evidence" value="ECO:0007669"/>
    <property type="project" value="UniProtKB-KW"/>
</dbReference>
<evidence type="ECO:0000313" key="8">
    <source>
        <dbReference type="Proteomes" id="UP000244880"/>
    </source>
</evidence>
<keyword evidence="7" id="KW-0032">Aminotransferase</keyword>